<gene>
    <name evidence="8" type="ORF">B5F75_00745</name>
</gene>
<keyword evidence="3 6" id="KW-0812">Transmembrane</keyword>
<feature type="transmembrane region" description="Helical" evidence="6">
    <location>
        <begin position="149"/>
        <end position="167"/>
    </location>
</feature>
<feature type="domain" description="EamA" evidence="7">
    <location>
        <begin position="153"/>
        <end position="283"/>
    </location>
</feature>
<feature type="transmembrane region" description="Helical" evidence="6">
    <location>
        <begin position="188"/>
        <end position="205"/>
    </location>
</feature>
<evidence type="ECO:0000256" key="1">
    <source>
        <dbReference type="ARBA" id="ARBA00004651"/>
    </source>
</evidence>
<feature type="transmembrane region" description="Helical" evidence="6">
    <location>
        <begin position="71"/>
        <end position="92"/>
    </location>
</feature>
<feature type="domain" description="EamA" evidence="7">
    <location>
        <begin position="6"/>
        <end position="142"/>
    </location>
</feature>
<dbReference type="SUPFAM" id="SSF103481">
    <property type="entry name" value="Multidrug resistance efflux transporter EmrE"/>
    <property type="match status" value="2"/>
</dbReference>
<dbReference type="AlphaFoldDB" id="A0A1Y4DEL0"/>
<dbReference type="RefSeq" id="WP_087286447.1">
    <property type="nucleotide sequence ID" value="NZ_NFJD01000001.1"/>
</dbReference>
<evidence type="ECO:0000256" key="5">
    <source>
        <dbReference type="ARBA" id="ARBA00023136"/>
    </source>
</evidence>
<evidence type="ECO:0000256" key="2">
    <source>
        <dbReference type="ARBA" id="ARBA00022475"/>
    </source>
</evidence>
<keyword evidence="5 6" id="KW-0472">Membrane</keyword>
<comment type="caution">
    <text evidence="8">The sequence shown here is derived from an EMBL/GenBank/DDBJ whole genome shotgun (WGS) entry which is preliminary data.</text>
</comment>
<proteinExistence type="predicted"/>
<dbReference type="InterPro" id="IPR051258">
    <property type="entry name" value="Diverse_Substrate_Transporter"/>
</dbReference>
<dbReference type="Proteomes" id="UP000196368">
    <property type="component" value="Unassembled WGS sequence"/>
</dbReference>
<evidence type="ECO:0000256" key="6">
    <source>
        <dbReference type="SAM" id="Phobius"/>
    </source>
</evidence>
<feature type="transmembrane region" description="Helical" evidence="6">
    <location>
        <begin position="31"/>
        <end position="55"/>
    </location>
</feature>
<keyword evidence="4 6" id="KW-1133">Transmembrane helix</keyword>
<sequence length="294" mass="31048">MNKTRLAVIYALTAALCYGLSAPFSKLLLRQISPAFLASLLYWGAGLGMLAVYVFPAKSAPSAPALSGKDFPWLAAMVLLDAAAPMLLLWGLQTTTPATVALLNNFEIAATALIAFWLFKETVSKRLWAAVVLITAASVLLTVDDFSALSFSKGALLALAASICWGFENNTTRQLSAKNPVQTVMVKGFGSGSLSLCVAAYTGQIHLAPGYILGALLLGALAYGCSVYFYILAQRYLGAARTGVFYAAAPFMGVLFSFMLIGQPIGWSFCTALALMLAGTWLAAADTSSRPEVP</sequence>
<dbReference type="InterPro" id="IPR000620">
    <property type="entry name" value="EamA_dom"/>
</dbReference>
<feature type="transmembrane region" description="Helical" evidence="6">
    <location>
        <begin position="98"/>
        <end position="119"/>
    </location>
</feature>
<protein>
    <recommendedName>
        <fullName evidence="7">EamA domain-containing protein</fullName>
    </recommendedName>
</protein>
<dbReference type="Pfam" id="PF00892">
    <property type="entry name" value="EamA"/>
    <property type="match status" value="2"/>
</dbReference>
<dbReference type="EMBL" id="NFJD01000001">
    <property type="protein sequence ID" value="OUO57335.1"/>
    <property type="molecule type" value="Genomic_DNA"/>
</dbReference>
<feature type="transmembrane region" description="Helical" evidence="6">
    <location>
        <begin position="243"/>
        <end position="260"/>
    </location>
</feature>
<reference evidence="9" key="1">
    <citation type="submission" date="2017-04" db="EMBL/GenBank/DDBJ databases">
        <title>Function of individual gut microbiota members based on whole genome sequencing of pure cultures obtained from chicken caecum.</title>
        <authorList>
            <person name="Medvecky M."/>
            <person name="Cejkova D."/>
            <person name="Polansky O."/>
            <person name="Karasova D."/>
            <person name="Kubasova T."/>
            <person name="Cizek A."/>
            <person name="Rychlik I."/>
        </authorList>
    </citation>
    <scope>NUCLEOTIDE SEQUENCE [LARGE SCALE GENOMIC DNA]</scope>
    <source>
        <strain evidence="9">An273</strain>
    </source>
</reference>
<evidence type="ECO:0000256" key="4">
    <source>
        <dbReference type="ARBA" id="ARBA00022989"/>
    </source>
</evidence>
<evidence type="ECO:0000313" key="9">
    <source>
        <dbReference type="Proteomes" id="UP000196368"/>
    </source>
</evidence>
<name>A0A1Y4DEL0_9BACT</name>
<evidence type="ECO:0000313" key="8">
    <source>
        <dbReference type="EMBL" id="OUO57335.1"/>
    </source>
</evidence>
<dbReference type="OrthoDB" id="9794287at2"/>
<dbReference type="PANTHER" id="PTHR42920:SF11">
    <property type="entry name" value="INNER MEMBRANE PROTEIN YTFF"/>
    <property type="match status" value="1"/>
</dbReference>
<dbReference type="InterPro" id="IPR037185">
    <property type="entry name" value="EmrE-like"/>
</dbReference>
<dbReference type="PANTHER" id="PTHR42920">
    <property type="entry name" value="OS03G0707200 PROTEIN-RELATED"/>
    <property type="match status" value="1"/>
</dbReference>
<comment type="subcellular location">
    <subcellularLocation>
        <location evidence="1">Cell membrane</location>
        <topology evidence="1">Multi-pass membrane protein</topology>
    </subcellularLocation>
</comment>
<evidence type="ECO:0000259" key="7">
    <source>
        <dbReference type="Pfam" id="PF00892"/>
    </source>
</evidence>
<keyword evidence="9" id="KW-1185">Reference proteome</keyword>
<organism evidence="8 9">
    <name type="scientific">Candidatus Avelusimicrobium gallicola</name>
    <dbReference type="NCBI Taxonomy" id="2562704"/>
    <lineage>
        <taxon>Bacteria</taxon>
        <taxon>Pseudomonadati</taxon>
        <taxon>Elusimicrobiota</taxon>
        <taxon>Elusimicrobia</taxon>
        <taxon>Elusimicrobiales</taxon>
        <taxon>Elusimicrobiaceae</taxon>
        <taxon>Candidatus Avelusimicrobium</taxon>
    </lineage>
</organism>
<feature type="transmembrane region" description="Helical" evidence="6">
    <location>
        <begin position="211"/>
        <end position="231"/>
    </location>
</feature>
<feature type="transmembrane region" description="Helical" evidence="6">
    <location>
        <begin position="126"/>
        <end position="143"/>
    </location>
</feature>
<evidence type="ECO:0000256" key="3">
    <source>
        <dbReference type="ARBA" id="ARBA00022692"/>
    </source>
</evidence>
<accession>A0A1Y4DEL0</accession>
<dbReference type="GO" id="GO:0005886">
    <property type="term" value="C:plasma membrane"/>
    <property type="evidence" value="ECO:0007669"/>
    <property type="project" value="UniProtKB-SubCell"/>
</dbReference>
<keyword evidence="2" id="KW-1003">Cell membrane</keyword>